<dbReference type="OrthoDB" id="9766544at2"/>
<dbReference type="KEGG" id="aact:ACT75_11370"/>
<keyword evidence="11" id="KW-0479">Metal-binding</keyword>
<dbReference type="SUPFAM" id="SSF47240">
    <property type="entry name" value="Ferritin-like"/>
    <property type="match status" value="1"/>
</dbReference>
<dbReference type="EMBL" id="PCGW01000006">
    <property type="protein sequence ID" value="PHO20954.1"/>
    <property type="molecule type" value="Genomic_DNA"/>
</dbReference>
<dbReference type="EMBL" id="CP012959">
    <property type="protein sequence ID" value="AMQ95191.1"/>
    <property type="molecule type" value="Genomic_DNA"/>
</dbReference>
<dbReference type="eggNOG" id="COG0208">
    <property type="taxonomic scope" value="Bacteria"/>
</dbReference>
<evidence type="ECO:0000313" key="8">
    <source>
        <dbReference type="Proteomes" id="UP000072236"/>
    </source>
</evidence>
<dbReference type="AlphaFoldDB" id="A0A142G3G1"/>
<keyword evidence="4" id="KW-1133">Transmembrane helix</keyword>
<feature type="binding site" evidence="11">
    <location>
        <position position="194"/>
    </location>
    <ligand>
        <name>Mg(2+)</name>
        <dbReference type="ChEBI" id="CHEBI:18420"/>
    </ligand>
</feature>
<dbReference type="InterPro" id="IPR012348">
    <property type="entry name" value="RNR-like"/>
</dbReference>
<keyword evidence="9" id="KW-1185">Reference proteome</keyword>
<evidence type="ECO:0000256" key="4">
    <source>
        <dbReference type="SAM" id="Phobius"/>
    </source>
</evidence>
<dbReference type="RefSeq" id="WP_005544319.1">
    <property type="nucleotide sequence ID" value="NZ_CP012959.1"/>
</dbReference>
<dbReference type="EC" id="1.17.4.1" evidence="3"/>
<organism evidence="7 10">
    <name type="scientific">Aggregatibacter actinomycetemcomitans</name>
    <name type="common">Actinobacillus actinomycetemcomitans</name>
    <name type="synonym">Haemophilus actinomycetemcomitans</name>
    <dbReference type="NCBI Taxonomy" id="714"/>
    <lineage>
        <taxon>Bacteria</taxon>
        <taxon>Pseudomonadati</taxon>
        <taxon>Pseudomonadota</taxon>
        <taxon>Gammaproteobacteria</taxon>
        <taxon>Pasteurellales</taxon>
        <taxon>Pasteurellaceae</taxon>
        <taxon>Aggregatibacter</taxon>
    </lineage>
</organism>
<feature type="binding site" evidence="11">
    <location>
        <position position="103"/>
    </location>
    <ligand>
        <name>Mn(2+)</name>
        <dbReference type="ChEBI" id="CHEBI:29035"/>
        <label>1</label>
    </ligand>
</feature>
<dbReference type="EMBL" id="VSED01000018">
    <property type="protein sequence ID" value="TYA38706.1"/>
    <property type="molecule type" value="Genomic_DNA"/>
</dbReference>
<protein>
    <recommendedName>
        <fullName evidence="3">ribonucleoside-diphosphate reductase</fullName>
        <ecNumber evidence="3">1.17.4.1</ecNumber>
    </recommendedName>
</protein>
<feature type="binding site" evidence="11">
    <location>
        <position position="106"/>
    </location>
    <ligand>
        <name>Mn(2+)</name>
        <dbReference type="ChEBI" id="CHEBI:29035"/>
        <label>1</label>
    </ligand>
</feature>
<evidence type="ECO:0000256" key="2">
    <source>
        <dbReference type="ARBA" id="ARBA00009303"/>
    </source>
</evidence>
<evidence type="ECO:0007829" key="11">
    <source>
        <dbReference type="PDB" id="8DQ3"/>
    </source>
</evidence>
<reference evidence="11" key="4">
    <citation type="submission" date="2022-07" db="PDB data bank">
        <title>X-ray crystal structure of Aggregatibacter actinomycetemcomitans dimanganese(II) class Id ribonucleotide reductase beta subunit.</title>
        <authorList>
            <person name="Rose H.R."/>
            <person name="Boal A.K."/>
        </authorList>
    </citation>
    <scope>X-RAY CRYSTALLOGRAPHY (1.67 ANGSTROMS) IN COMPLEX WITH MG(2+) AND MN(2+)</scope>
</reference>
<keyword evidence="4" id="KW-0472">Membrane</keyword>
<evidence type="ECO:0000256" key="3">
    <source>
        <dbReference type="ARBA" id="ARBA00012274"/>
    </source>
</evidence>
<feature type="binding site" evidence="11">
    <location>
        <position position="73"/>
    </location>
    <ligand>
        <name>Mn(2+)</name>
        <dbReference type="ChEBI" id="CHEBI:29035"/>
        <label>1</label>
    </ligand>
</feature>
<evidence type="ECO:0000313" key="7">
    <source>
        <dbReference type="EMBL" id="TYA38706.1"/>
    </source>
</evidence>
<gene>
    <name evidence="5" type="ORF">ACT75_11370</name>
    <name evidence="6" type="ORF">CQR80_04465</name>
    <name evidence="7" type="ORF">FXB79_07305</name>
</gene>
<evidence type="ECO:0000313" key="5">
    <source>
        <dbReference type="EMBL" id="AMQ95191.1"/>
    </source>
</evidence>
<dbReference type="GO" id="GO:0046872">
    <property type="term" value="F:metal ion binding"/>
    <property type="evidence" value="ECO:0007669"/>
    <property type="project" value="UniProtKB-KW"/>
</dbReference>
<keyword evidence="4" id="KW-0812">Transmembrane</keyword>
<dbReference type="PANTHER" id="PTHR23409:SF18">
    <property type="entry name" value="RIBONUCLEOSIDE-DIPHOSPHATE REDUCTASE SUBUNIT M2"/>
    <property type="match status" value="1"/>
</dbReference>
<keyword evidence="11" id="KW-0002">3D-structure</keyword>
<reference evidence="7 10" key="3">
    <citation type="submission" date="2019-08" db="EMBL/GenBank/DDBJ databases">
        <title>Whole genome sequencing of Aggregatibacter actinomycetemcomitans cultured from blood stream infections in Denmark reveals a novel phylogenetic lineage expressing serotype a membrane O polysaccharide.</title>
        <authorList>
            <person name="Nedergaard S."/>
            <person name="Kobel C.M."/>
            <person name="Nielsen M.B."/>
            <person name="Moeller R.T."/>
            <person name="Jensen A.B."/>
            <person name="Noerskov-Lauritsen N."/>
        </authorList>
    </citation>
    <scope>NUCLEOTIDE SEQUENCE [LARGE SCALE GENOMIC DNA]</scope>
    <source>
        <strain evidence="7 10">PN_563</strain>
    </source>
</reference>
<name>A0A142G3G1_AGGAC</name>
<evidence type="ECO:0000313" key="9">
    <source>
        <dbReference type="Proteomes" id="UP000226080"/>
    </source>
</evidence>
<feature type="binding site" evidence="11">
    <location>
        <position position="103"/>
    </location>
    <ligand>
        <name>Mn(2+)</name>
        <dbReference type="ChEBI" id="CHEBI:29035"/>
        <label>2</label>
    </ligand>
</feature>
<dbReference type="CDD" id="cd01049">
    <property type="entry name" value="RNRR2"/>
    <property type="match status" value="1"/>
</dbReference>
<sequence>MNATAKRSLFTPRFEIKPYEYPELLEFKDAIRHSYWLHTEFNFTGDIQDFRTHISDVERAVITKTMLAISQIEVSVKRFWGNLYNYFPKPEIEDVGGSFLESEIRHKDAYSFLLEKLGLNEMFRNVRQYKAIMARIEYMEAFMRKKDVSQQDFVLSLVMFSLFVEHISLFSQFVIMMSFNKHKNLFKGISNAVEATSKEEEIHGRFGISLYHLLREEQPELFTDEFYAELKELAEQAFNAEKAILDWIFEDGELSFLSKATVENYIANRYNNSLVTLGLEPIYNISPAQLKETEWFDIEILSTKETDFFNKRSTDYSKKMKQITADDLF</sequence>
<feature type="binding site" evidence="11">
    <location>
        <position position="165"/>
    </location>
    <ligand>
        <name>Mn(2+)</name>
        <dbReference type="ChEBI" id="CHEBI:29035"/>
        <label>2</label>
    </ligand>
</feature>
<dbReference type="SMR" id="A0A142G3G1"/>
<dbReference type="OMA" id="ANIIAWT"/>
<evidence type="ECO:0000313" key="10">
    <source>
        <dbReference type="Proteomes" id="UP000323012"/>
    </source>
</evidence>
<feature type="binding site" evidence="11">
    <location>
        <position position="299"/>
    </location>
    <ligand>
        <name>Mg(2+)</name>
        <dbReference type="ChEBI" id="CHEBI:18420"/>
    </ligand>
</feature>
<dbReference type="InterPro" id="IPR000358">
    <property type="entry name" value="RNR_small_fam"/>
</dbReference>
<dbReference type="GO" id="GO:0009263">
    <property type="term" value="P:deoxyribonucleotide biosynthetic process"/>
    <property type="evidence" value="ECO:0007669"/>
    <property type="project" value="InterPro"/>
</dbReference>
<dbReference type="Proteomes" id="UP000323012">
    <property type="component" value="Unassembled WGS sequence"/>
</dbReference>
<reference evidence="6 9" key="2">
    <citation type="submission" date="2017-10" db="EMBL/GenBank/DDBJ databases">
        <title>Draft genome sequences of Aggregatibacter actinomycetemcomitans strains 310a and 310b.</title>
        <authorList>
            <person name="May A.C."/>
            <person name="Ohta H."/>
            <person name="Maeda H."/>
            <person name="Kokeguchi S."/>
            <person name="Cugini C."/>
        </authorList>
    </citation>
    <scope>NUCLEOTIDE SEQUENCE [LARGE SCALE GENOMIC DNA]</scope>
    <source>
        <strain evidence="6 9">310b</strain>
    </source>
</reference>
<feature type="binding site" evidence="11">
    <location>
        <position position="200"/>
    </location>
    <ligand>
        <name>Mn(2+)</name>
        <dbReference type="ChEBI" id="CHEBI:29035"/>
        <label>2</label>
    </ligand>
</feature>
<reference evidence="5 8" key="1">
    <citation type="submission" date="2015-10" db="EMBL/GenBank/DDBJ databases">
        <title>Tn-seq of a polymicrobial infection.</title>
        <authorList>
            <person name="Stacy A."/>
            <person name="Rumbaugh K.P."/>
            <person name="Whiteley M."/>
        </authorList>
    </citation>
    <scope>NUCLEOTIDE SEQUENCE [LARGE SCALE GENOMIC DNA]</scope>
    <source>
        <strain evidence="5 8">624</strain>
    </source>
</reference>
<dbReference type="Proteomes" id="UP000226080">
    <property type="component" value="Unassembled WGS sequence"/>
</dbReference>
<evidence type="ECO:0000256" key="1">
    <source>
        <dbReference type="ARBA" id="ARBA00001962"/>
    </source>
</evidence>
<dbReference type="PDB" id="8DQ3">
    <property type="method" value="X-ray"/>
    <property type="resolution" value="1.67 A"/>
    <property type="chains" value="A/B/C/D=1-329"/>
</dbReference>
<accession>A0A142G3G1</accession>
<dbReference type="InterPro" id="IPR009078">
    <property type="entry name" value="Ferritin-like_SF"/>
</dbReference>
<feature type="binding site" evidence="11">
    <location>
        <position position="203"/>
    </location>
    <ligand>
        <name>Mn(2+)</name>
        <dbReference type="ChEBI" id="CHEBI:29035"/>
        <label>2</label>
    </ligand>
</feature>
<dbReference type="InterPro" id="IPR033909">
    <property type="entry name" value="RNR_small"/>
</dbReference>
<comment type="cofactor">
    <cofactor evidence="1">
        <name>Fe cation</name>
        <dbReference type="ChEBI" id="CHEBI:24875"/>
    </cofactor>
</comment>
<proteinExistence type="evidence at protein level"/>
<comment type="similarity">
    <text evidence="2">Belongs to the ribonucleoside diphosphate reductase small chain family.</text>
</comment>
<dbReference type="GO" id="GO:0004748">
    <property type="term" value="F:ribonucleoside-diphosphate reductase activity, thioredoxin disulfide as acceptor"/>
    <property type="evidence" value="ECO:0007669"/>
    <property type="project" value="UniProtKB-EC"/>
</dbReference>
<dbReference type="Gene3D" id="1.10.620.20">
    <property type="entry name" value="Ribonucleotide Reductase, subunit A"/>
    <property type="match status" value="1"/>
</dbReference>
<feature type="transmembrane region" description="Helical" evidence="4">
    <location>
        <begin position="153"/>
        <end position="179"/>
    </location>
</feature>
<evidence type="ECO:0000313" key="6">
    <source>
        <dbReference type="EMBL" id="PHO20954.1"/>
    </source>
</evidence>
<dbReference type="Pfam" id="PF00268">
    <property type="entry name" value="Ribonuc_red_sm"/>
    <property type="match status" value="1"/>
</dbReference>
<dbReference type="Proteomes" id="UP000072236">
    <property type="component" value="Chromosome"/>
</dbReference>
<dbReference type="PANTHER" id="PTHR23409">
    <property type="entry name" value="RIBONUCLEOSIDE-DIPHOSPHATE REDUCTASE SMALL CHAIN"/>
    <property type="match status" value="1"/>
</dbReference>
<feature type="binding site" evidence="11">
    <location>
        <position position="200"/>
    </location>
    <ligand>
        <name>Mn(2+)</name>
        <dbReference type="ChEBI" id="CHEBI:29035"/>
        <label>1</label>
    </ligand>
</feature>